<evidence type="ECO:0000313" key="3">
    <source>
        <dbReference type="Proteomes" id="UP000470051"/>
    </source>
</evidence>
<keyword evidence="3" id="KW-1185">Reference proteome</keyword>
<evidence type="ECO:0000256" key="1">
    <source>
        <dbReference type="SAM" id="MobiDB-lite"/>
    </source>
</evidence>
<accession>A0ABX0B4B3</accession>
<sequence>MSERSQQRGNLKDDGYGAKCTPASEANGLADERVEDGDHRSTSINGKSHM</sequence>
<dbReference type="RefSeq" id="WP_158536634.1">
    <property type="nucleotide sequence ID" value="NZ_CAWPKC010000062.1"/>
</dbReference>
<dbReference type="EMBL" id="WSFE01000062">
    <property type="protein sequence ID" value="NDL27931.1"/>
    <property type="molecule type" value="Genomic_DNA"/>
</dbReference>
<protein>
    <submittedName>
        <fullName evidence="2">Uncharacterized protein</fullName>
    </submittedName>
</protein>
<dbReference type="Proteomes" id="UP000470051">
    <property type="component" value="Unassembled WGS sequence"/>
</dbReference>
<evidence type="ECO:0000313" key="2">
    <source>
        <dbReference type="EMBL" id="NDL27931.1"/>
    </source>
</evidence>
<comment type="caution">
    <text evidence="2">The sequence shown here is derived from an EMBL/GenBank/DDBJ whole genome shotgun (WGS) entry which is preliminary data.</text>
</comment>
<name>A0ABX0B4B3_9GAMM</name>
<reference evidence="2 3" key="1">
    <citation type="submission" date="2019-12" db="EMBL/GenBank/DDBJ databases">
        <title>Engineering Photorhabdus to improve their lethality against agricultural pests.</title>
        <authorList>
            <person name="Machado R.A.R."/>
        </authorList>
    </citation>
    <scope>NUCLEOTIDE SEQUENCE [LARGE SCALE GENOMIC DNA]</scope>
    <source>
        <strain evidence="2 3">M-HU2</strain>
    </source>
</reference>
<proteinExistence type="predicted"/>
<gene>
    <name evidence="2" type="ORF">GPY42_23285</name>
</gene>
<organism evidence="2 3">
    <name type="scientific">Photorhabdus kayaii</name>
    <dbReference type="NCBI Taxonomy" id="230088"/>
    <lineage>
        <taxon>Bacteria</taxon>
        <taxon>Pseudomonadati</taxon>
        <taxon>Pseudomonadota</taxon>
        <taxon>Gammaproteobacteria</taxon>
        <taxon>Enterobacterales</taxon>
        <taxon>Morganellaceae</taxon>
        <taxon>Photorhabdus</taxon>
    </lineage>
</organism>
<feature type="compositionally biased region" description="Basic and acidic residues" evidence="1">
    <location>
        <begin position="1"/>
        <end position="16"/>
    </location>
</feature>
<feature type="compositionally biased region" description="Basic and acidic residues" evidence="1">
    <location>
        <begin position="30"/>
        <end position="41"/>
    </location>
</feature>
<feature type="region of interest" description="Disordered" evidence="1">
    <location>
        <begin position="1"/>
        <end position="50"/>
    </location>
</feature>